<feature type="compositionally biased region" description="Low complexity" evidence="3">
    <location>
        <begin position="19"/>
        <end position="31"/>
    </location>
</feature>
<dbReference type="PANTHER" id="PTHR43384:SF6">
    <property type="entry name" value="SEPTUM SITE-DETERMINING PROTEIN MIND HOMOLOG, CHLOROPLASTIC"/>
    <property type="match status" value="1"/>
</dbReference>
<feature type="region of interest" description="Disordered" evidence="3">
    <location>
        <begin position="1"/>
        <end position="86"/>
    </location>
</feature>
<sequence>MAANNLYSSPGTASGGGPALATAGPTPLVLPDSARLLDEHRRRAVDQSRSKRNGSAVTPLARGTDPQPQPVEDQEPLAEGDIRPLHDQADKAKTDTAVDEGAHERLLPVRWTPAPGCLILVARARGGIGATSLAVNLALEMRSKRVSRLSRERKKVVLVDFDVQFGTVATSLDLVDRGGLLKLLQLPRHPDAQAVRSALIAHESGLKVLAAPANPIPLEALDGPRIAAIIDVLMADNDVVIIDMPPALVTWIEPLLSRATRLLMVTNLAVTSVTSARRMLNILREDAPNLVVESVVSREHKPIFQSKLHRQAADAIGAPLSYWLPDEARNARLALDRGEPMITFAPRSAWSRAVRRIAQSLDRAMPQQEMQR</sequence>
<dbReference type="GO" id="GO:0005829">
    <property type="term" value="C:cytosol"/>
    <property type="evidence" value="ECO:0007669"/>
    <property type="project" value="TreeGrafter"/>
</dbReference>
<evidence type="ECO:0000256" key="2">
    <source>
        <dbReference type="ARBA" id="ARBA00022840"/>
    </source>
</evidence>
<dbReference type="SUPFAM" id="SSF52540">
    <property type="entry name" value="P-loop containing nucleoside triphosphate hydrolases"/>
    <property type="match status" value="1"/>
</dbReference>
<dbReference type="GO" id="GO:0005524">
    <property type="term" value="F:ATP binding"/>
    <property type="evidence" value="ECO:0007669"/>
    <property type="project" value="UniProtKB-KW"/>
</dbReference>
<dbReference type="AlphaFoldDB" id="A0A1H7N758"/>
<proteinExistence type="predicted"/>
<name>A0A1H7N758_9RHOB</name>
<protein>
    <submittedName>
        <fullName evidence="5">Pilus assembly protein CpaE</fullName>
    </submittedName>
</protein>
<dbReference type="Proteomes" id="UP000199582">
    <property type="component" value="Unassembled WGS sequence"/>
</dbReference>
<dbReference type="InterPro" id="IPR025669">
    <property type="entry name" value="AAA_dom"/>
</dbReference>
<gene>
    <name evidence="5" type="ORF">SAMN05443999_10442</name>
</gene>
<evidence type="ECO:0000313" key="5">
    <source>
        <dbReference type="EMBL" id="SEL18805.1"/>
    </source>
</evidence>
<dbReference type="GO" id="GO:0051782">
    <property type="term" value="P:negative regulation of cell division"/>
    <property type="evidence" value="ECO:0007669"/>
    <property type="project" value="TreeGrafter"/>
</dbReference>
<feature type="domain" description="AAA" evidence="4">
    <location>
        <begin position="119"/>
        <end position="283"/>
    </location>
</feature>
<keyword evidence="6" id="KW-1185">Reference proteome</keyword>
<evidence type="ECO:0000256" key="3">
    <source>
        <dbReference type="SAM" id="MobiDB-lite"/>
    </source>
</evidence>
<evidence type="ECO:0000259" key="4">
    <source>
        <dbReference type="Pfam" id="PF13614"/>
    </source>
</evidence>
<reference evidence="5 6" key="1">
    <citation type="submission" date="2016-10" db="EMBL/GenBank/DDBJ databases">
        <authorList>
            <person name="de Groot N.N."/>
        </authorList>
    </citation>
    <scope>NUCLEOTIDE SEQUENCE [LARGE SCALE GENOMIC DNA]</scope>
    <source>
        <strain evidence="5 6">DSM 100674</strain>
    </source>
</reference>
<dbReference type="GO" id="GO:0009898">
    <property type="term" value="C:cytoplasmic side of plasma membrane"/>
    <property type="evidence" value="ECO:0007669"/>
    <property type="project" value="TreeGrafter"/>
</dbReference>
<dbReference type="OrthoDB" id="8281972at2"/>
<keyword evidence="2" id="KW-0067">ATP-binding</keyword>
<dbReference type="Pfam" id="PF13614">
    <property type="entry name" value="AAA_31"/>
    <property type="match status" value="1"/>
</dbReference>
<dbReference type="EMBL" id="FOAG01000004">
    <property type="protein sequence ID" value="SEL18805.1"/>
    <property type="molecule type" value="Genomic_DNA"/>
</dbReference>
<dbReference type="PANTHER" id="PTHR43384">
    <property type="entry name" value="SEPTUM SITE-DETERMINING PROTEIN MIND HOMOLOG, CHLOROPLASTIC-RELATED"/>
    <property type="match status" value="1"/>
</dbReference>
<dbReference type="InterPro" id="IPR050625">
    <property type="entry name" value="ParA/MinD_ATPase"/>
</dbReference>
<dbReference type="STRING" id="1287727.SAMN05443999_10442"/>
<feature type="compositionally biased region" description="Basic and acidic residues" evidence="3">
    <location>
        <begin position="35"/>
        <end position="49"/>
    </location>
</feature>
<evidence type="ECO:0000313" key="6">
    <source>
        <dbReference type="Proteomes" id="UP000199582"/>
    </source>
</evidence>
<dbReference type="Gene3D" id="3.40.50.300">
    <property type="entry name" value="P-loop containing nucleotide triphosphate hydrolases"/>
    <property type="match status" value="1"/>
</dbReference>
<accession>A0A1H7N758</accession>
<dbReference type="GO" id="GO:0016887">
    <property type="term" value="F:ATP hydrolysis activity"/>
    <property type="evidence" value="ECO:0007669"/>
    <property type="project" value="TreeGrafter"/>
</dbReference>
<dbReference type="InterPro" id="IPR027417">
    <property type="entry name" value="P-loop_NTPase"/>
</dbReference>
<keyword evidence="1" id="KW-0547">Nucleotide-binding</keyword>
<organism evidence="5 6">
    <name type="scientific">Roseovarius azorensis</name>
    <dbReference type="NCBI Taxonomy" id="1287727"/>
    <lineage>
        <taxon>Bacteria</taxon>
        <taxon>Pseudomonadati</taxon>
        <taxon>Pseudomonadota</taxon>
        <taxon>Alphaproteobacteria</taxon>
        <taxon>Rhodobacterales</taxon>
        <taxon>Roseobacteraceae</taxon>
        <taxon>Roseovarius</taxon>
    </lineage>
</organism>
<dbReference type="RefSeq" id="WP_093034437.1">
    <property type="nucleotide sequence ID" value="NZ_FOAG01000004.1"/>
</dbReference>
<evidence type="ECO:0000256" key="1">
    <source>
        <dbReference type="ARBA" id="ARBA00022741"/>
    </source>
</evidence>